<dbReference type="SMART" id="SM00257">
    <property type="entry name" value="LysM"/>
    <property type="match status" value="3"/>
</dbReference>
<feature type="compositionally biased region" description="Pro residues" evidence="1">
    <location>
        <begin position="501"/>
        <end position="513"/>
    </location>
</feature>
<feature type="compositionally biased region" description="Low complexity" evidence="1">
    <location>
        <begin position="573"/>
        <end position="582"/>
    </location>
</feature>
<dbReference type="InterPro" id="IPR036779">
    <property type="entry name" value="LysM_dom_sf"/>
</dbReference>
<feature type="compositionally biased region" description="Low complexity" evidence="1">
    <location>
        <begin position="450"/>
        <end position="468"/>
    </location>
</feature>
<organism evidence="4 5">
    <name type="scientific">Hymenobacter saemangeumensis</name>
    <dbReference type="NCBI Taxonomy" id="1084522"/>
    <lineage>
        <taxon>Bacteria</taxon>
        <taxon>Pseudomonadati</taxon>
        <taxon>Bacteroidota</taxon>
        <taxon>Cytophagia</taxon>
        <taxon>Cytophagales</taxon>
        <taxon>Hymenobacteraceae</taxon>
        <taxon>Hymenobacter</taxon>
    </lineage>
</organism>
<dbReference type="InterPro" id="IPR023346">
    <property type="entry name" value="Lysozyme-like_dom_sf"/>
</dbReference>
<gene>
    <name evidence="4" type="ORF">GCM10023185_24660</name>
</gene>
<evidence type="ECO:0000313" key="5">
    <source>
        <dbReference type="Proteomes" id="UP001501153"/>
    </source>
</evidence>
<evidence type="ECO:0000256" key="1">
    <source>
        <dbReference type="SAM" id="MobiDB-lite"/>
    </source>
</evidence>
<dbReference type="Gene3D" id="1.10.530.10">
    <property type="match status" value="1"/>
</dbReference>
<dbReference type="CDD" id="cd16894">
    <property type="entry name" value="MltD-like"/>
    <property type="match status" value="1"/>
</dbReference>
<dbReference type="SUPFAM" id="SSF53955">
    <property type="entry name" value="Lysozyme-like"/>
    <property type="match status" value="1"/>
</dbReference>
<feature type="domain" description="LysM" evidence="3">
    <location>
        <begin position="685"/>
        <end position="728"/>
    </location>
</feature>
<evidence type="ECO:0000313" key="4">
    <source>
        <dbReference type="EMBL" id="GAA4358734.1"/>
    </source>
</evidence>
<feature type="region of interest" description="Disordered" evidence="1">
    <location>
        <begin position="450"/>
        <end position="476"/>
    </location>
</feature>
<dbReference type="RefSeq" id="WP_345236360.1">
    <property type="nucleotide sequence ID" value="NZ_BAABGZ010000028.1"/>
</dbReference>
<evidence type="ECO:0000259" key="3">
    <source>
        <dbReference type="PROSITE" id="PS51782"/>
    </source>
</evidence>
<feature type="region of interest" description="Disordered" evidence="1">
    <location>
        <begin position="573"/>
        <end position="600"/>
    </location>
</feature>
<dbReference type="Pfam" id="PF01476">
    <property type="entry name" value="LysM"/>
    <property type="match status" value="3"/>
</dbReference>
<dbReference type="EMBL" id="BAABGZ010000028">
    <property type="protein sequence ID" value="GAA4358734.1"/>
    <property type="molecule type" value="Genomic_DNA"/>
</dbReference>
<protein>
    <recommendedName>
        <fullName evidence="3">LysM domain-containing protein</fullName>
    </recommendedName>
</protein>
<dbReference type="Proteomes" id="UP001501153">
    <property type="component" value="Unassembled WGS sequence"/>
</dbReference>
<dbReference type="PANTHER" id="PTHR33734">
    <property type="entry name" value="LYSM DOMAIN-CONTAINING GPI-ANCHORED PROTEIN 2"/>
    <property type="match status" value="1"/>
</dbReference>
<feature type="domain" description="LysM" evidence="3">
    <location>
        <begin position="598"/>
        <end position="642"/>
    </location>
</feature>
<feature type="domain" description="LysM" evidence="3">
    <location>
        <begin position="366"/>
        <end position="410"/>
    </location>
</feature>
<name>A0ABP8IH03_9BACT</name>
<feature type="signal peptide" evidence="2">
    <location>
        <begin position="1"/>
        <end position="18"/>
    </location>
</feature>
<dbReference type="InterPro" id="IPR018392">
    <property type="entry name" value="LysM"/>
</dbReference>
<feature type="region of interest" description="Disordered" evidence="1">
    <location>
        <begin position="496"/>
        <end position="538"/>
    </location>
</feature>
<keyword evidence="2" id="KW-0732">Signal</keyword>
<dbReference type="Pfam" id="PF01464">
    <property type="entry name" value="SLT"/>
    <property type="match status" value="1"/>
</dbReference>
<reference evidence="5" key="1">
    <citation type="journal article" date="2019" name="Int. J. Syst. Evol. Microbiol.">
        <title>The Global Catalogue of Microorganisms (GCM) 10K type strain sequencing project: providing services to taxonomists for standard genome sequencing and annotation.</title>
        <authorList>
            <consortium name="The Broad Institute Genomics Platform"/>
            <consortium name="The Broad Institute Genome Sequencing Center for Infectious Disease"/>
            <person name="Wu L."/>
            <person name="Ma J."/>
        </authorList>
    </citation>
    <scope>NUCLEOTIDE SEQUENCE [LARGE SCALE GENOMIC DNA]</scope>
    <source>
        <strain evidence="5">JCM 17923</strain>
    </source>
</reference>
<comment type="caution">
    <text evidence="4">The sequence shown here is derived from an EMBL/GenBank/DDBJ whole genome shotgun (WGS) entry which is preliminary data.</text>
</comment>
<dbReference type="SUPFAM" id="SSF54106">
    <property type="entry name" value="LysM domain"/>
    <property type="match status" value="3"/>
</dbReference>
<proteinExistence type="predicted"/>
<evidence type="ECO:0000256" key="2">
    <source>
        <dbReference type="SAM" id="SignalP"/>
    </source>
</evidence>
<feature type="chain" id="PRO_5045911591" description="LysM domain-containing protein" evidence="2">
    <location>
        <begin position="19"/>
        <end position="731"/>
    </location>
</feature>
<feature type="compositionally biased region" description="Low complexity" evidence="1">
    <location>
        <begin position="524"/>
        <end position="538"/>
    </location>
</feature>
<dbReference type="InterPro" id="IPR008258">
    <property type="entry name" value="Transglycosylase_SLT_dom_1"/>
</dbReference>
<dbReference type="PANTHER" id="PTHR33734:SF22">
    <property type="entry name" value="MEMBRANE-BOUND LYTIC MUREIN TRANSGLYCOSYLASE D"/>
    <property type="match status" value="1"/>
</dbReference>
<keyword evidence="5" id="KW-1185">Reference proteome</keyword>
<dbReference type="PROSITE" id="PS51782">
    <property type="entry name" value="LYSM"/>
    <property type="match status" value="3"/>
</dbReference>
<dbReference type="Gene3D" id="3.10.350.10">
    <property type="entry name" value="LysM domain"/>
    <property type="match status" value="3"/>
</dbReference>
<accession>A0ABP8IH03</accession>
<sequence length="731" mass="77580">MKSAFLLLLLVLARPLLAQPLAPLPHPDVPAAMDVAGLHLVLNEEARRLVQQRADALCRHQPSFQGRVDLADAAFPIIDKILQQEGVPLDFRYLVLQESSLKGDAVSIHDAVGYWQLKKGTATDMGLVVNDEVDERKHLVASTRAAARFLVRNNNALRNWLNALLSYNLGLGGVKPYTLPTDAGATEMAITEQTSTYVLTFLAHRIAFEPACGLNPRPPLRLQEFPAVPGQSLAVQAETIYADPLALATHNRWLLAPVVPADRSYTLIVPVSDAAQAAGLAANQRIDTGKELITAPVVDAKNAKEVRVNNLRALIALPNETREDLARRGGVKLGTFLRHNELRPFDAVVAGRPYFLESKRDEAAVEYHVVHSSETLVDIAQKYGIRRKAILVKNRMAPNEELRAGRVLWLQHFRPREVAVEYRTDLEGGTLELPVGAPRPPRKVVAVAAAPVKAPATPKAPPAAASQPDPDDDKDAATEALNEQLPAARPLPALATAPPAAALPPPAPLPADPEPLAEEPVRTASEAGKASAATAKPAPAAVVPVVAAPATPAVAAPDSTPLARPVAKPVAAAPAAAAPAQPRETDAKPANDENGQLTEHRVAAGETVYALARRYSVRPADLLAWNNLPANAGLVVGQVLRLRAAPEAAAPTALGVKEGGNPALYVPPVSKSAAPAVAAVDAAPARHTVAAGETLFSISRRYGVRVEELQAWNKKADAAVRVGEVLLVKAQ</sequence>
<dbReference type="CDD" id="cd00118">
    <property type="entry name" value="LysM"/>
    <property type="match status" value="3"/>
</dbReference>